<keyword evidence="2" id="KW-1133">Transmembrane helix</keyword>
<evidence type="ECO:0000256" key="1">
    <source>
        <dbReference type="SAM" id="MobiDB-lite"/>
    </source>
</evidence>
<feature type="region of interest" description="Disordered" evidence="1">
    <location>
        <begin position="139"/>
        <end position="163"/>
    </location>
</feature>
<keyword evidence="2" id="KW-0472">Membrane</keyword>
<keyword evidence="2" id="KW-0812">Transmembrane</keyword>
<proteinExistence type="predicted"/>
<accession>A0ABZ2A4X8</accession>
<protein>
    <submittedName>
        <fullName evidence="3">Uncharacterized protein</fullName>
    </submittedName>
</protein>
<evidence type="ECO:0000313" key="3">
    <source>
        <dbReference type="EMBL" id="WUX53681.1"/>
    </source>
</evidence>
<name>A0ABZ2A4X8_STRNV</name>
<dbReference type="Proteomes" id="UP001432209">
    <property type="component" value="Chromosome"/>
</dbReference>
<gene>
    <name evidence="3" type="ORF">OG442_20145</name>
</gene>
<sequence length="163" mass="16953">MRSTYSSSPTGRNSDAASGSGVYVHIGLTGLTTQSGNHEVVQDQSFRFELPARYDLDHIQIARNDLRILHDVFQRSPGAVTDLHNAALRGDRESMRKIAHGLGITEEGIKTQGGGMWIYIAGAAVFIAAALLLGGGDGESEPVGQGDSGGGVDGGLPPGGLPQ</sequence>
<feature type="transmembrane region" description="Helical" evidence="2">
    <location>
        <begin position="116"/>
        <end position="134"/>
    </location>
</feature>
<feature type="compositionally biased region" description="Gly residues" evidence="1">
    <location>
        <begin position="146"/>
        <end position="163"/>
    </location>
</feature>
<dbReference type="RefSeq" id="WP_329077297.1">
    <property type="nucleotide sequence ID" value="NZ_CP109495.1"/>
</dbReference>
<dbReference type="EMBL" id="CP109495">
    <property type="protein sequence ID" value="WUX53681.1"/>
    <property type="molecule type" value="Genomic_DNA"/>
</dbReference>
<evidence type="ECO:0000256" key="2">
    <source>
        <dbReference type="SAM" id="Phobius"/>
    </source>
</evidence>
<keyword evidence="4" id="KW-1185">Reference proteome</keyword>
<reference evidence="3" key="1">
    <citation type="submission" date="2022-10" db="EMBL/GenBank/DDBJ databases">
        <title>The complete genomes of actinobacterial strains from the NBC collection.</title>
        <authorList>
            <person name="Joergensen T.S."/>
            <person name="Alvarez Arevalo M."/>
            <person name="Sterndorff E.B."/>
            <person name="Faurdal D."/>
            <person name="Vuksanovic O."/>
            <person name="Mourched A.-S."/>
            <person name="Charusanti P."/>
            <person name="Shaw S."/>
            <person name="Blin K."/>
            <person name="Weber T."/>
        </authorList>
    </citation>
    <scope>NUCLEOTIDE SEQUENCE</scope>
    <source>
        <strain evidence="3">NBC_01432</strain>
    </source>
</reference>
<evidence type="ECO:0000313" key="4">
    <source>
        <dbReference type="Proteomes" id="UP001432209"/>
    </source>
</evidence>
<organism evidence="3 4">
    <name type="scientific">Streptomyces niveus</name>
    <name type="common">Streptomyces spheroides</name>
    <dbReference type="NCBI Taxonomy" id="193462"/>
    <lineage>
        <taxon>Bacteria</taxon>
        <taxon>Bacillati</taxon>
        <taxon>Actinomycetota</taxon>
        <taxon>Actinomycetes</taxon>
        <taxon>Kitasatosporales</taxon>
        <taxon>Streptomycetaceae</taxon>
        <taxon>Streptomyces</taxon>
    </lineage>
</organism>